<accession>A0A1A9B070</accession>
<dbReference type="NCBIfam" id="NF008116">
    <property type="entry name" value="PRK10863.1"/>
    <property type="match status" value="1"/>
</dbReference>
<gene>
    <name evidence="10" type="primary">rseA</name>
    <name evidence="10" type="ORF">J2R62_12180</name>
</gene>
<dbReference type="InterPro" id="IPR036147">
    <property type="entry name" value="Anti-sigma_E_RseA_N_sf"/>
</dbReference>
<dbReference type="AlphaFoldDB" id="A0A1A9B070"/>
<dbReference type="SUPFAM" id="SSF89069">
    <property type="entry name" value="N-terminal, cytoplasmic domain of anti-sigmaE factor RseA"/>
    <property type="match status" value="1"/>
</dbReference>
<evidence type="ECO:0000256" key="6">
    <source>
        <dbReference type="ARBA" id="ARBA00023136"/>
    </source>
</evidence>
<dbReference type="InterPro" id="IPR026279">
    <property type="entry name" value="RseA"/>
</dbReference>
<keyword evidence="3 7" id="KW-1003">Cell membrane</keyword>
<evidence type="ECO:0000313" key="11">
    <source>
        <dbReference type="Proteomes" id="UP000664658"/>
    </source>
</evidence>
<dbReference type="CDD" id="cd16328">
    <property type="entry name" value="RseA_N"/>
    <property type="match status" value="1"/>
</dbReference>
<evidence type="ECO:0000256" key="2">
    <source>
        <dbReference type="ARBA" id="ARBA00005837"/>
    </source>
</evidence>
<dbReference type="Pfam" id="PF03872">
    <property type="entry name" value="RseA_N"/>
    <property type="match status" value="1"/>
</dbReference>
<evidence type="ECO:0000256" key="5">
    <source>
        <dbReference type="ARBA" id="ARBA00022989"/>
    </source>
</evidence>
<comment type="function">
    <text evidence="7">An anti-sigma factor for extracytoplasmic function (ECF) sigma factor sigma-E (RpoE). ECF sigma factors are held in an inactive form by an anti-sigma factor until released by regulated intramembrane proteolysis (RIP). RIP occurs when an extracytoplasmic signal triggers a concerted proteolytic cascade to transmit information and elicit cellular responses. The membrane-spanning regulatory substrate protein is first cut periplasmically (site-1 protease, S1P, DegS), then within the membrane itself (site-2 protease, S2P, RseP), while cytoplasmic proteases finish degrading the anti-sigma factor, liberating sigma-E.</text>
</comment>
<comment type="similarity">
    <text evidence="2 7">Belongs to the RseA family.</text>
</comment>
<name>A0A1A9B070_PLESH</name>
<dbReference type="GO" id="GO:0016989">
    <property type="term" value="F:sigma factor antagonist activity"/>
    <property type="evidence" value="ECO:0007669"/>
    <property type="project" value="InterPro"/>
</dbReference>
<dbReference type="InterPro" id="IPR005572">
    <property type="entry name" value="Anti-sigma_E_RseA_N"/>
</dbReference>
<dbReference type="GeneID" id="69704135"/>
<dbReference type="PANTHER" id="PTHR38104">
    <property type="match status" value="1"/>
</dbReference>
<evidence type="ECO:0000256" key="4">
    <source>
        <dbReference type="ARBA" id="ARBA00022692"/>
    </source>
</evidence>
<reference evidence="10" key="1">
    <citation type="submission" date="2021-03" db="EMBL/GenBank/DDBJ databases">
        <title>Plesiomonas shigelloides zfcc0051, isolated from zebrafish feces.</title>
        <authorList>
            <person name="Vanderhoek Z."/>
            <person name="Gaulke C."/>
        </authorList>
    </citation>
    <scope>NUCLEOTIDE SEQUENCE</scope>
    <source>
        <strain evidence="10">Zfcc0051</strain>
    </source>
</reference>
<comment type="caution">
    <text evidence="10">The sequence shown here is derived from an EMBL/GenBank/DDBJ whole genome shotgun (WGS) entry which is preliminary data.</text>
</comment>
<dbReference type="InterPro" id="IPR005573">
    <property type="entry name" value="Anti-sigma_E_RseA_C"/>
</dbReference>
<organism evidence="10 11">
    <name type="scientific">Plesiomonas shigelloides</name>
    <name type="common">Aeromonas shigelloides</name>
    <dbReference type="NCBI Taxonomy" id="703"/>
    <lineage>
        <taxon>Bacteria</taxon>
        <taxon>Pseudomonadati</taxon>
        <taxon>Pseudomonadota</taxon>
        <taxon>Gammaproteobacteria</taxon>
        <taxon>Enterobacterales</taxon>
        <taxon>Enterobacteriaceae</taxon>
        <taxon>Plesiomonas</taxon>
    </lineage>
</organism>
<dbReference type="Proteomes" id="UP000664658">
    <property type="component" value="Unassembled WGS sequence"/>
</dbReference>
<dbReference type="KEGG" id="pshi:SAMEA2665130_2364"/>
<dbReference type="GO" id="GO:0005886">
    <property type="term" value="C:plasma membrane"/>
    <property type="evidence" value="ECO:0007669"/>
    <property type="project" value="UniProtKB-SubCell"/>
</dbReference>
<evidence type="ECO:0000259" key="9">
    <source>
        <dbReference type="Pfam" id="PF03873"/>
    </source>
</evidence>
<evidence type="ECO:0000256" key="3">
    <source>
        <dbReference type="ARBA" id="ARBA00022475"/>
    </source>
</evidence>
<keyword evidence="5" id="KW-1133">Transmembrane helix</keyword>
<evidence type="ECO:0000256" key="1">
    <source>
        <dbReference type="ARBA" id="ARBA00004162"/>
    </source>
</evidence>
<comment type="subunit">
    <text evidence="7">Interacts 1:1 with ECF RNA polymerase sigma-E (RpoE); this inhibits the interaction of sigma-E with the RNA polymerase catalytic core and leads to a decreased expression of sigma-E-regulated genes. Interacts with RseB.</text>
</comment>
<comment type="subcellular location">
    <subcellularLocation>
        <location evidence="7">Cell inner membrane</location>
    </subcellularLocation>
    <subcellularLocation>
        <location evidence="1">Cell membrane</location>
        <topology evidence="1">Single-pass membrane protein</topology>
    </subcellularLocation>
</comment>
<keyword evidence="4" id="KW-0812">Transmembrane</keyword>
<feature type="domain" description="Anti sigma-E protein RseA C-terminal" evidence="9">
    <location>
        <begin position="130"/>
        <end position="181"/>
    </location>
</feature>
<dbReference type="PIRSF" id="PIRSF016938">
    <property type="entry name" value="RseA"/>
    <property type="match status" value="1"/>
</dbReference>
<dbReference type="RefSeq" id="WP_010864379.1">
    <property type="nucleotide sequence ID" value="NZ_CP027852.1"/>
</dbReference>
<evidence type="ECO:0000256" key="7">
    <source>
        <dbReference type="PIRNR" id="PIRNR016938"/>
    </source>
</evidence>
<dbReference type="EMBL" id="JAFNAA010000013">
    <property type="protein sequence ID" value="MBO1108960.1"/>
    <property type="molecule type" value="Genomic_DNA"/>
</dbReference>
<sequence length="202" mass="22661">MQKEQLSAMMDGETVDSALLSELYADRELQQSWRDYHLIRDTLRGDVPEVLHFDITARVAAELENEPTLLVPNAVPEQQPTPETWHKLSFWNKIRPVLSNVSQLGLAACVSLGVIVGVQYYNQPDGAAQDMPVFNTLPIGGQASPVSYSVPTSGMPSDQQLQEQRKRISAMLQDYELQRRLNAENIEQRQGDMAQQVGNAQR</sequence>
<evidence type="ECO:0000313" key="10">
    <source>
        <dbReference type="EMBL" id="MBO1108960.1"/>
    </source>
</evidence>
<dbReference type="PANTHER" id="PTHR38104:SF1">
    <property type="entry name" value="ANTI-SIGMA-E FACTOR RSEA"/>
    <property type="match status" value="1"/>
</dbReference>
<feature type="domain" description="Anti sigma-E protein RseA N-terminal" evidence="8">
    <location>
        <begin position="1"/>
        <end position="87"/>
    </location>
</feature>
<protein>
    <recommendedName>
        <fullName evidence="7">Anti-sigma-E factor RseA</fullName>
    </recommendedName>
    <alternativeName>
        <fullName evidence="7">Regulator of SigE</fullName>
    </alternativeName>
    <alternativeName>
        <fullName evidence="7">Sigma-E anti-sigma factor RseA</fullName>
    </alternativeName>
    <alternativeName>
        <fullName evidence="7">Sigma-E factor negative regulatory protein</fullName>
    </alternativeName>
</protein>
<evidence type="ECO:0000259" key="8">
    <source>
        <dbReference type="Pfam" id="PF03872"/>
    </source>
</evidence>
<dbReference type="Gene3D" id="1.10.10.880">
    <property type="entry name" value="Anti sigma-E protein RseA, N-terminal domain"/>
    <property type="match status" value="1"/>
</dbReference>
<proteinExistence type="inferred from homology"/>
<dbReference type="InterPro" id="IPR052383">
    <property type="entry name" value="Anti-sigma-E_RseA-like"/>
</dbReference>
<keyword evidence="6 7" id="KW-0472">Membrane</keyword>
<dbReference type="Gene3D" id="1.20.5.3960">
    <property type="match status" value="1"/>
</dbReference>
<keyword evidence="7" id="KW-0997">Cell inner membrane</keyword>
<dbReference type="Pfam" id="PF03873">
    <property type="entry name" value="RseA_C"/>
    <property type="match status" value="1"/>
</dbReference>